<dbReference type="CDD" id="cd00093">
    <property type="entry name" value="HTH_XRE"/>
    <property type="match status" value="1"/>
</dbReference>
<dbReference type="GO" id="GO:0003677">
    <property type="term" value="F:DNA binding"/>
    <property type="evidence" value="ECO:0007669"/>
    <property type="project" value="UniProtKB-KW"/>
</dbReference>
<reference evidence="3" key="1">
    <citation type="submission" date="2015-09" db="EMBL/GenBank/DDBJ databases">
        <authorList>
            <consortium name="Pathogen Informatics"/>
        </authorList>
    </citation>
    <scope>NUCLEOTIDE SEQUENCE</scope>
    <source>
        <strain evidence="3">2789STDY5834896</strain>
    </source>
</reference>
<evidence type="ECO:0000313" key="3">
    <source>
        <dbReference type="EMBL" id="SCJ81660.1"/>
    </source>
</evidence>
<dbReference type="Pfam" id="PF01381">
    <property type="entry name" value="HTH_3"/>
    <property type="match status" value="1"/>
</dbReference>
<dbReference type="PANTHER" id="PTHR46558:SF11">
    <property type="entry name" value="HTH-TYPE TRANSCRIPTIONAL REGULATOR XRE"/>
    <property type="match status" value="1"/>
</dbReference>
<dbReference type="SMART" id="SM00530">
    <property type="entry name" value="HTH_XRE"/>
    <property type="match status" value="1"/>
</dbReference>
<dbReference type="PROSITE" id="PS50943">
    <property type="entry name" value="HTH_CROC1"/>
    <property type="match status" value="1"/>
</dbReference>
<name>A0A1C6JI37_9FIRM</name>
<organism evidence="3">
    <name type="scientific">uncultured Anaerotruncus sp</name>
    <dbReference type="NCBI Taxonomy" id="905011"/>
    <lineage>
        <taxon>Bacteria</taxon>
        <taxon>Bacillati</taxon>
        <taxon>Bacillota</taxon>
        <taxon>Clostridia</taxon>
        <taxon>Eubacteriales</taxon>
        <taxon>Oscillospiraceae</taxon>
        <taxon>Anaerotruncus</taxon>
        <taxon>environmental samples</taxon>
    </lineage>
</organism>
<dbReference type="InterPro" id="IPR010982">
    <property type="entry name" value="Lambda_DNA-bd_dom_sf"/>
</dbReference>
<dbReference type="InterPro" id="IPR001387">
    <property type="entry name" value="Cro/C1-type_HTH"/>
</dbReference>
<dbReference type="PANTHER" id="PTHR46558">
    <property type="entry name" value="TRACRIPTIONAL REGULATORY PROTEIN-RELATED-RELATED"/>
    <property type="match status" value="1"/>
</dbReference>
<proteinExistence type="predicted"/>
<evidence type="ECO:0000259" key="2">
    <source>
        <dbReference type="PROSITE" id="PS50943"/>
    </source>
</evidence>
<keyword evidence="1" id="KW-0238">DNA-binding</keyword>
<feature type="domain" description="HTH cro/C1-type" evidence="2">
    <location>
        <begin position="15"/>
        <end position="69"/>
    </location>
</feature>
<sequence>MLMDGGTMNEIGGKIRSYRKYLGMTQQDLADAAGISVMSVRRYESGDRYPNKDTVKKIAAVLKVPPKAIVGDAVSDGDARATVNEFRELMLNAIHLAPLNKDAQEEYLTRLDKGTSLFSGASSADEIGTNTIFALMKEGLLLVWAGMSHKDKLLFLMDLLNDNGKDMALEKMEELASDPHLVRDSDSMMLSNLIFRRPKPPANP</sequence>
<gene>
    <name evidence="3" type="ORF">SAMEA3545359_02214</name>
</gene>
<dbReference type="AlphaFoldDB" id="A0A1C6JI37"/>
<accession>A0A1C6JI37</accession>
<evidence type="ECO:0000256" key="1">
    <source>
        <dbReference type="ARBA" id="ARBA00023125"/>
    </source>
</evidence>
<dbReference type="Gene3D" id="1.10.260.40">
    <property type="entry name" value="lambda repressor-like DNA-binding domains"/>
    <property type="match status" value="1"/>
</dbReference>
<dbReference type="EMBL" id="FMHG01000001">
    <property type="protein sequence ID" value="SCJ81660.1"/>
    <property type="molecule type" value="Genomic_DNA"/>
</dbReference>
<protein>
    <submittedName>
        <fullName evidence="3">Transcriptional repressor DicA</fullName>
    </submittedName>
</protein>
<dbReference type="SUPFAM" id="SSF47413">
    <property type="entry name" value="lambda repressor-like DNA-binding domains"/>
    <property type="match status" value="1"/>
</dbReference>